<organism evidence="2 3">
    <name type="scientific">Gigaspora margarita</name>
    <dbReference type="NCBI Taxonomy" id="4874"/>
    <lineage>
        <taxon>Eukaryota</taxon>
        <taxon>Fungi</taxon>
        <taxon>Fungi incertae sedis</taxon>
        <taxon>Mucoromycota</taxon>
        <taxon>Glomeromycotina</taxon>
        <taxon>Glomeromycetes</taxon>
        <taxon>Diversisporales</taxon>
        <taxon>Gigasporaceae</taxon>
        <taxon>Gigaspora</taxon>
    </lineage>
</organism>
<accession>A0ABN7VGC0</accession>
<feature type="non-terminal residue" evidence="2">
    <location>
        <position position="214"/>
    </location>
</feature>
<sequence>MLETHYSYFPIISNALIIPVTSTCNMILKYPESNLKYKANKQNNANNSEENSDNFSFDEAIENNNATSIVKRIQAATNKCYSDNNMLEDSDNERNSVCTKRRKRQQQHEAAKETPTLLIFWNQNKTNEVDEDDTGGLSEDEIEISNWHKRISTAHYHIPELHEEAKRLKQVLTERGLWSKKGLKLKEAQELIKFAVKKYCSYHQVSESVLSSIE</sequence>
<evidence type="ECO:0000256" key="1">
    <source>
        <dbReference type="SAM" id="MobiDB-lite"/>
    </source>
</evidence>
<feature type="region of interest" description="Disordered" evidence="1">
    <location>
        <begin position="83"/>
        <end position="113"/>
    </location>
</feature>
<evidence type="ECO:0000313" key="2">
    <source>
        <dbReference type="EMBL" id="CAG8762799.1"/>
    </source>
</evidence>
<reference evidence="2 3" key="1">
    <citation type="submission" date="2021-06" db="EMBL/GenBank/DDBJ databases">
        <authorList>
            <person name="Kallberg Y."/>
            <person name="Tangrot J."/>
            <person name="Rosling A."/>
        </authorList>
    </citation>
    <scope>NUCLEOTIDE SEQUENCE [LARGE SCALE GENOMIC DNA]</scope>
    <source>
        <strain evidence="2 3">120-4 pot B 10/14</strain>
    </source>
</reference>
<evidence type="ECO:0000313" key="3">
    <source>
        <dbReference type="Proteomes" id="UP000789901"/>
    </source>
</evidence>
<dbReference type="Proteomes" id="UP000789901">
    <property type="component" value="Unassembled WGS sequence"/>
</dbReference>
<gene>
    <name evidence="2" type="ORF">GMARGA_LOCUS17675</name>
</gene>
<name>A0ABN7VGC0_GIGMA</name>
<dbReference type="EMBL" id="CAJVQB010013541">
    <property type="protein sequence ID" value="CAG8762799.1"/>
    <property type="molecule type" value="Genomic_DNA"/>
</dbReference>
<proteinExistence type="predicted"/>
<keyword evidence="3" id="KW-1185">Reference proteome</keyword>
<protein>
    <submittedName>
        <fullName evidence="2">24928_t:CDS:1</fullName>
    </submittedName>
</protein>
<comment type="caution">
    <text evidence="2">The sequence shown here is derived from an EMBL/GenBank/DDBJ whole genome shotgun (WGS) entry which is preliminary data.</text>
</comment>